<comment type="caution">
    <text evidence="2">The sequence shown here is derived from an EMBL/GenBank/DDBJ whole genome shotgun (WGS) entry which is preliminary data.</text>
</comment>
<evidence type="ECO:0000313" key="2">
    <source>
        <dbReference type="EMBL" id="KAK0055657.1"/>
    </source>
</evidence>
<feature type="compositionally biased region" description="Basic and acidic residues" evidence="1">
    <location>
        <begin position="41"/>
        <end position="54"/>
    </location>
</feature>
<protein>
    <submittedName>
        <fullName evidence="2">Uncharacterized protein</fullName>
    </submittedName>
</protein>
<dbReference type="AlphaFoldDB" id="A0AAD8BK64"/>
<evidence type="ECO:0000313" key="3">
    <source>
        <dbReference type="Proteomes" id="UP001233172"/>
    </source>
</evidence>
<reference evidence="2" key="2">
    <citation type="submission" date="2023-04" db="EMBL/GenBank/DDBJ databases">
        <authorList>
            <person name="Bu L."/>
            <person name="Lu L."/>
            <person name="Laidemitt M.R."/>
            <person name="Zhang S.M."/>
            <person name="Mutuku M."/>
            <person name="Mkoji G."/>
            <person name="Steinauer M."/>
            <person name="Loker E.S."/>
        </authorList>
    </citation>
    <scope>NUCLEOTIDE SEQUENCE</scope>
    <source>
        <strain evidence="2">KasaAsao</strain>
        <tissue evidence="2">Whole Snail</tissue>
    </source>
</reference>
<feature type="non-terminal residue" evidence="2">
    <location>
        <position position="97"/>
    </location>
</feature>
<organism evidence="2 3">
    <name type="scientific">Biomphalaria pfeifferi</name>
    <name type="common">Bloodfluke planorb</name>
    <name type="synonym">Freshwater snail</name>
    <dbReference type="NCBI Taxonomy" id="112525"/>
    <lineage>
        <taxon>Eukaryota</taxon>
        <taxon>Metazoa</taxon>
        <taxon>Spiralia</taxon>
        <taxon>Lophotrochozoa</taxon>
        <taxon>Mollusca</taxon>
        <taxon>Gastropoda</taxon>
        <taxon>Heterobranchia</taxon>
        <taxon>Euthyneura</taxon>
        <taxon>Panpulmonata</taxon>
        <taxon>Hygrophila</taxon>
        <taxon>Lymnaeoidea</taxon>
        <taxon>Planorbidae</taxon>
        <taxon>Biomphalaria</taxon>
    </lineage>
</organism>
<keyword evidence="3" id="KW-1185">Reference proteome</keyword>
<feature type="region of interest" description="Disordered" evidence="1">
    <location>
        <begin position="41"/>
        <end position="74"/>
    </location>
</feature>
<dbReference type="Proteomes" id="UP001233172">
    <property type="component" value="Unassembled WGS sequence"/>
</dbReference>
<gene>
    <name evidence="2" type="ORF">Bpfe_014932</name>
</gene>
<evidence type="ECO:0000256" key="1">
    <source>
        <dbReference type="SAM" id="MobiDB-lite"/>
    </source>
</evidence>
<dbReference type="EMBL" id="JASAOG010000068">
    <property type="protein sequence ID" value="KAK0055657.1"/>
    <property type="molecule type" value="Genomic_DNA"/>
</dbReference>
<reference evidence="2" key="1">
    <citation type="journal article" date="2023" name="PLoS Negl. Trop. Dis.">
        <title>A genome sequence for Biomphalaria pfeifferi, the major vector snail for the human-infecting parasite Schistosoma mansoni.</title>
        <authorList>
            <person name="Bu L."/>
            <person name="Lu L."/>
            <person name="Laidemitt M.R."/>
            <person name="Zhang S.M."/>
            <person name="Mutuku M."/>
            <person name="Mkoji G."/>
            <person name="Steinauer M."/>
            <person name="Loker E.S."/>
        </authorList>
    </citation>
    <scope>NUCLEOTIDE SEQUENCE</scope>
    <source>
        <strain evidence="2">KasaAsao</strain>
    </source>
</reference>
<proteinExistence type="predicted"/>
<sequence length="97" mass="10992">MQVPLSHFYSQNVWLRSGPTLLDQAPILLPVTIDELNIDIKPKGSTQGEEREKQGSITDYSLKEDSNLGPQNHPHLRAVTRCKLHFLISTRKTINKS</sequence>
<name>A0AAD8BK64_BIOPF</name>
<accession>A0AAD8BK64</accession>